<evidence type="ECO:0000259" key="1">
    <source>
        <dbReference type="Pfam" id="PF13460"/>
    </source>
</evidence>
<protein>
    <submittedName>
        <fullName evidence="2">NAD(P)H-binding protein</fullName>
    </submittedName>
</protein>
<evidence type="ECO:0000313" key="3">
    <source>
        <dbReference type="Proteomes" id="UP001373159"/>
    </source>
</evidence>
<dbReference type="PANTHER" id="PTHR43355:SF2">
    <property type="entry name" value="FLAVIN REDUCTASE (NADPH)"/>
    <property type="match status" value="1"/>
</dbReference>
<sequence length="226" mass="24504">MNGSMAASVGRLLILGANGQIARIVRKDLLGKAEGAGCGVQVTDYLRKPARLQIIDPGRERVVDGDVNDYPTLLAAAQGQDLVLADLGGRFEPMAANVVRAMDHAGVGRLIWITGLGLYHEVPGEFGRWVEESCGHEVMEDTRRAARIIEGSDLDYTIIRAAYMDDRPDRDYELTAKGEPYRGTTISRASIADLIERIVASPGEFNRASLGISRPGTAGDRPVWVD</sequence>
<dbReference type="EMBL" id="JBANBB010000001">
    <property type="protein sequence ID" value="MEK0305904.1"/>
    <property type="molecule type" value="Genomic_DNA"/>
</dbReference>
<organism evidence="2 3">
    <name type="scientific">Bifidobacterium favimelis</name>
    <dbReference type="NCBI Taxonomy" id="3122979"/>
    <lineage>
        <taxon>Bacteria</taxon>
        <taxon>Bacillati</taxon>
        <taxon>Actinomycetota</taxon>
        <taxon>Actinomycetes</taxon>
        <taxon>Bifidobacteriales</taxon>
        <taxon>Bifidobacteriaceae</taxon>
        <taxon>Bifidobacterium</taxon>
    </lineage>
</organism>
<dbReference type="Pfam" id="PF13460">
    <property type="entry name" value="NAD_binding_10"/>
    <property type="match status" value="1"/>
</dbReference>
<reference evidence="2 3" key="1">
    <citation type="submission" date="2024-02" db="EMBL/GenBank/DDBJ databases">
        <title>Bifidobacterium honeyensis sp. nov., isolated from the comb honey.</title>
        <authorList>
            <person name="Liu W."/>
            <person name="Li Y."/>
        </authorList>
    </citation>
    <scope>NUCLEOTIDE SEQUENCE [LARGE SCALE GENOMIC DNA]</scope>
    <source>
        <strain evidence="2 3">IMAU50988</strain>
    </source>
</reference>
<dbReference type="InterPro" id="IPR051606">
    <property type="entry name" value="Polyketide_Oxido-like"/>
</dbReference>
<name>A0ABU8ZMT8_9BIFI</name>
<comment type="caution">
    <text evidence="2">The sequence shown here is derived from an EMBL/GenBank/DDBJ whole genome shotgun (WGS) entry which is preliminary data.</text>
</comment>
<dbReference type="InterPro" id="IPR016040">
    <property type="entry name" value="NAD(P)-bd_dom"/>
</dbReference>
<dbReference type="PANTHER" id="PTHR43355">
    <property type="entry name" value="FLAVIN REDUCTASE (NADPH)"/>
    <property type="match status" value="1"/>
</dbReference>
<gene>
    <name evidence="2" type="ORF">V8P97_00200</name>
</gene>
<feature type="domain" description="NAD(P)-binding" evidence="1">
    <location>
        <begin position="16"/>
        <end position="202"/>
    </location>
</feature>
<dbReference type="Gene3D" id="3.40.50.720">
    <property type="entry name" value="NAD(P)-binding Rossmann-like Domain"/>
    <property type="match status" value="1"/>
</dbReference>
<dbReference type="Proteomes" id="UP001373159">
    <property type="component" value="Unassembled WGS sequence"/>
</dbReference>
<accession>A0ABU8ZMT8</accession>
<dbReference type="RefSeq" id="WP_340486277.1">
    <property type="nucleotide sequence ID" value="NZ_JBANDZ010000001.1"/>
</dbReference>
<evidence type="ECO:0000313" key="2">
    <source>
        <dbReference type="EMBL" id="MEK0305904.1"/>
    </source>
</evidence>
<keyword evidence="3" id="KW-1185">Reference proteome</keyword>
<dbReference type="SUPFAM" id="SSF51735">
    <property type="entry name" value="NAD(P)-binding Rossmann-fold domains"/>
    <property type="match status" value="1"/>
</dbReference>
<proteinExistence type="predicted"/>
<dbReference type="InterPro" id="IPR036291">
    <property type="entry name" value="NAD(P)-bd_dom_sf"/>
</dbReference>